<feature type="domain" description="PIN" evidence="1">
    <location>
        <begin position="10"/>
        <end position="123"/>
    </location>
</feature>
<evidence type="ECO:0000259" key="1">
    <source>
        <dbReference type="Pfam" id="PF01850"/>
    </source>
</evidence>
<dbReference type="AlphaFoldDB" id="A0A2T9X5D2"/>
<evidence type="ECO:0000313" key="3">
    <source>
        <dbReference type="Proteomes" id="UP000245638"/>
    </source>
</evidence>
<name>A0A2T9X5D2_9CREN</name>
<dbReference type="CDD" id="cd09854">
    <property type="entry name" value="PIN_VapC-like"/>
    <property type="match status" value="1"/>
</dbReference>
<reference evidence="2 3" key="1">
    <citation type="journal article" date="2015" name="Appl. Environ. Microbiol.">
        <title>Nanoarchaeota, Their Sulfolobales Host, and Nanoarchaeota Virus Distribution across Yellowstone National Park Hot Springs.</title>
        <authorList>
            <person name="Munson-McGee J.H."/>
            <person name="Field E.K."/>
            <person name="Bateson M."/>
            <person name="Rooney C."/>
            <person name="Stepanauskas R."/>
            <person name="Young M.J."/>
        </authorList>
    </citation>
    <scope>NUCLEOTIDE SEQUENCE [LARGE SCALE GENOMIC DNA]</scope>
    <source>
        <strain evidence="2">SCGC AC-742_N10</strain>
    </source>
</reference>
<organism evidence="2 3">
    <name type="scientific">Acidianus hospitalis</name>
    <dbReference type="NCBI Taxonomy" id="563177"/>
    <lineage>
        <taxon>Archaea</taxon>
        <taxon>Thermoproteota</taxon>
        <taxon>Thermoprotei</taxon>
        <taxon>Sulfolobales</taxon>
        <taxon>Sulfolobaceae</taxon>
        <taxon>Acidianus</taxon>
    </lineage>
</organism>
<dbReference type="PANTHER" id="PTHR38826:SF5">
    <property type="entry name" value="RIBONUCLEASE VAPC13"/>
    <property type="match status" value="1"/>
</dbReference>
<accession>A0A2T9X5D2</accession>
<proteinExistence type="predicted"/>
<dbReference type="PANTHER" id="PTHR38826">
    <property type="entry name" value="RIBONUCLEASE VAPC13"/>
    <property type="match status" value="1"/>
</dbReference>
<dbReference type="InterPro" id="IPR002716">
    <property type="entry name" value="PIN_dom"/>
</dbReference>
<sequence>MKNLLKGKRVYIDTNVFIYVALKSKDFYDACYKVLDMLISGEFEGFGSHLVLFELFGSLSKVNAKAAYEAVNSYLNLPITVLEINRDTFSYAREIAELSGVTYDSIHAALVAQNGIEVVVTEDVSDWSKIMKAWPKVKKKLNVNDIIIVSPTKGECK</sequence>
<dbReference type="InterPro" id="IPR052106">
    <property type="entry name" value="PINc/VapC_TA"/>
</dbReference>
<dbReference type="SUPFAM" id="SSF88723">
    <property type="entry name" value="PIN domain-like"/>
    <property type="match status" value="1"/>
</dbReference>
<dbReference type="Proteomes" id="UP000245638">
    <property type="component" value="Unassembled WGS sequence"/>
</dbReference>
<evidence type="ECO:0000313" key="2">
    <source>
        <dbReference type="EMBL" id="PVU75303.1"/>
    </source>
</evidence>
<protein>
    <submittedName>
        <fullName evidence="2">VapC-like toxin</fullName>
    </submittedName>
</protein>
<dbReference type="InterPro" id="IPR029060">
    <property type="entry name" value="PIN-like_dom_sf"/>
</dbReference>
<gene>
    <name evidence="2" type="ORF">DDW13_05145</name>
</gene>
<dbReference type="Gene3D" id="3.40.50.1010">
    <property type="entry name" value="5'-nuclease"/>
    <property type="match status" value="1"/>
</dbReference>
<dbReference type="Pfam" id="PF01850">
    <property type="entry name" value="PIN"/>
    <property type="match status" value="1"/>
</dbReference>
<dbReference type="EMBL" id="QEFD01000149">
    <property type="protein sequence ID" value="PVU75303.1"/>
    <property type="molecule type" value="Genomic_DNA"/>
</dbReference>
<comment type="caution">
    <text evidence="2">The sequence shown here is derived from an EMBL/GenBank/DDBJ whole genome shotgun (WGS) entry which is preliminary data.</text>
</comment>